<feature type="transmembrane region" description="Helical" evidence="4">
    <location>
        <begin position="432"/>
        <end position="458"/>
    </location>
</feature>
<evidence type="ECO:0000313" key="5">
    <source>
        <dbReference type="EMBL" id="MDR9898976.1"/>
    </source>
</evidence>
<evidence type="ECO:0000256" key="2">
    <source>
        <dbReference type="ARBA" id="ARBA00022803"/>
    </source>
</evidence>
<organism evidence="5 6">
    <name type="scientific">Aetokthonos hydrillicola Thurmond2011</name>
    <dbReference type="NCBI Taxonomy" id="2712845"/>
    <lineage>
        <taxon>Bacteria</taxon>
        <taxon>Bacillati</taxon>
        <taxon>Cyanobacteriota</taxon>
        <taxon>Cyanophyceae</taxon>
        <taxon>Nostocales</taxon>
        <taxon>Hapalosiphonaceae</taxon>
        <taxon>Aetokthonos</taxon>
    </lineage>
</organism>
<dbReference type="Pfam" id="PF14516">
    <property type="entry name" value="AAA_35"/>
    <property type="match status" value="1"/>
</dbReference>
<keyword evidence="1" id="KW-0677">Repeat</keyword>
<feature type="repeat" description="TPR" evidence="3">
    <location>
        <begin position="513"/>
        <end position="546"/>
    </location>
</feature>
<dbReference type="InterPro" id="IPR050498">
    <property type="entry name" value="Ycf3"/>
</dbReference>
<dbReference type="RefSeq" id="WP_208344714.1">
    <property type="nucleotide sequence ID" value="NZ_CAWQFN010000530.1"/>
</dbReference>
<accession>A0AAP5ICG5</accession>
<keyword evidence="4" id="KW-1133">Transmembrane helix</keyword>
<proteinExistence type="predicted"/>
<feature type="transmembrane region" description="Helical" evidence="4">
    <location>
        <begin position="401"/>
        <end position="420"/>
    </location>
</feature>
<evidence type="ECO:0000256" key="1">
    <source>
        <dbReference type="ARBA" id="ARBA00022737"/>
    </source>
</evidence>
<dbReference type="SUPFAM" id="SSF52540">
    <property type="entry name" value="P-loop containing nucleoside triphosphate hydrolases"/>
    <property type="match status" value="1"/>
</dbReference>
<feature type="repeat" description="TPR" evidence="3">
    <location>
        <begin position="479"/>
        <end position="512"/>
    </location>
</feature>
<evidence type="ECO:0000256" key="4">
    <source>
        <dbReference type="SAM" id="Phobius"/>
    </source>
</evidence>
<dbReference type="PROSITE" id="PS50293">
    <property type="entry name" value="TPR_REGION"/>
    <property type="match status" value="1"/>
</dbReference>
<evidence type="ECO:0000256" key="3">
    <source>
        <dbReference type="PROSITE-ProRule" id="PRU00339"/>
    </source>
</evidence>
<keyword evidence="4" id="KW-0472">Membrane</keyword>
<dbReference type="PANTHER" id="PTHR44858">
    <property type="entry name" value="TETRATRICOPEPTIDE REPEAT PROTEIN 6"/>
    <property type="match status" value="1"/>
</dbReference>
<reference evidence="6" key="1">
    <citation type="journal article" date="2021" name="Science">
        <title>Hunting the eagle killer: A cyanobacterial neurotoxin causes vacuolar myelinopathy.</title>
        <authorList>
            <person name="Breinlinger S."/>
            <person name="Phillips T.J."/>
            <person name="Haram B.N."/>
            <person name="Mares J."/>
            <person name="Martinez Yerena J.A."/>
            <person name="Hrouzek P."/>
            <person name="Sobotka R."/>
            <person name="Henderson W.M."/>
            <person name="Schmieder P."/>
            <person name="Williams S.M."/>
            <person name="Lauderdale J.D."/>
            <person name="Wilde H.D."/>
            <person name="Gerrin W."/>
            <person name="Kust A."/>
            <person name="Washington J.W."/>
            <person name="Wagner C."/>
            <person name="Geier B."/>
            <person name="Liebeke M."/>
            <person name="Enke H."/>
            <person name="Niedermeyer T.H.J."/>
            <person name="Wilde S.B."/>
        </authorList>
    </citation>
    <scope>NUCLEOTIDE SEQUENCE [LARGE SCALE GENOMIC DNA]</scope>
    <source>
        <strain evidence="6">Thurmond2011</strain>
    </source>
</reference>
<protein>
    <submittedName>
        <fullName evidence="5">AAA-like domain-containing protein</fullName>
    </submittedName>
</protein>
<dbReference type="Gene3D" id="3.40.50.300">
    <property type="entry name" value="P-loop containing nucleotide triphosphate hydrolases"/>
    <property type="match status" value="1"/>
</dbReference>
<dbReference type="Gene3D" id="1.25.40.10">
    <property type="entry name" value="Tetratricopeptide repeat domain"/>
    <property type="match status" value="3"/>
</dbReference>
<dbReference type="AlphaFoldDB" id="A0AAP5ICG5"/>
<dbReference type="InterPro" id="IPR011990">
    <property type="entry name" value="TPR-like_helical_dom_sf"/>
</dbReference>
<dbReference type="InterPro" id="IPR027417">
    <property type="entry name" value="P-loop_NTPase"/>
</dbReference>
<gene>
    <name evidence="5" type="ORF">G7B40_031115</name>
</gene>
<keyword evidence="2 3" id="KW-0802">TPR repeat</keyword>
<comment type="caution">
    <text evidence="5">The sequence shown here is derived from an EMBL/GenBank/DDBJ whole genome shotgun (WGS) entry which is preliminary data.</text>
</comment>
<dbReference type="PANTHER" id="PTHR44858:SF1">
    <property type="entry name" value="UDP-N-ACETYLGLUCOSAMINE--PEPTIDE N-ACETYLGLUCOSAMINYLTRANSFERASE SPINDLY-RELATED"/>
    <property type="match status" value="1"/>
</dbReference>
<evidence type="ECO:0000313" key="6">
    <source>
        <dbReference type="Proteomes" id="UP000667802"/>
    </source>
</evidence>
<keyword evidence="4" id="KW-0812">Transmembrane</keyword>
<dbReference type="SMART" id="SM00028">
    <property type="entry name" value="TPR"/>
    <property type="match status" value="5"/>
</dbReference>
<keyword evidence="6" id="KW-1185">Reference proteome</keyword>
<dbReference type="PROSITE" id="PS50005">
    <property type="entry name" value="TPR"/>
    <property type="match status" value="2"/>
</dbReference>
<name>A0AAP5ICG5_9CYAN</name>
<dbReference type="SUPFAM" id="SSF48452">
    <property type="entry name" value="TPR-like"/>
    <property type="match status" value="2"/>
</dbReference>
<sequence>MNTSPNSGHQYQVGGSLPESSTTYVKRQADTDFYEGLKAGDFCYVLNCRQMGKSSLRIQTMKALKSEGFACVAIEMRDICSHKVTDSQFYGGFASLLISGFSLEIDLGSWWDKLNYISPVMRLSKFLEEELLDKISQNIVIFVDEIDSVLSLDFKDDFFAFIRSCYNKRAENPKYNRLIFALLGVAAPADLIKDKIKSTFNIGKAIELSGFQLDQTKPLQKGLQGQVDDPEALLKEVLVWTGGQPFLTQWLCHLVVEEEFISAGSEAHCVEKIVHSRMIENWQVQDKQQHFKTIRERIFSQRGDTIQRLKLYEQILQQKEVGSDDTLEQMDLRLSGLVIKQQGKLRVHNQLYKFIFNQNWINQELLEWTTESNNFVPLQSLLIPNTVHVNQTELKQNTQSFIWQLPKILSFSTSLFRLLYKYYPGVQSRNKSIYFGCSLFTLFCLFLYLFINLFNYFIVQYSSLGQVSNNQGNYKNLTFTEYYQQGQAFYKEGKYPQAVESFTNALQKNHKNAKAYIDRGDAHYNLKEYEIALADYNQAIRLNSNEFKAYKNRGKVLFLLAESKSDSNKEYNLAIADFNRALLLNSNEAEAYVWRGKAYSQIAPRSGFPKEEYQKAIKDFNLALKLDPLSAEAYFERGIAHTQMASYVTEYNHEYQQAIEDFNHAISINSKMAKAYLQRGIARYDIVLGSNENLQENCTKAAEDFQTSQKMSAQNDLDTSKQALSRLLAMKQGYCSPYALTKNRYYGIKPNFSARTPIQ</sequence>
<dbReference type="Proteomes" id="UP000667802">
    <property type="component" value="Unassembled WGS sequence"/>
</dbReference>
<dbReference type="InterPro" id="IPR019734">
    <property type="entry name" value="TPR_rpt"/>
</dbReference>
<dbReference type="Pfam" id="PF13432">
    <property type="entry name" value="TPR_16"/>
    <property type="match status" value="1"/>
</dbReference>
<dbReference type="EMBL" id="JAALHA020000021">
    <property type="protein sequence ID" value="MDR9898976.1"/>
    <property type="molecule type" value="Genomic_DNA"/>
</dbReference>